<dbReference type="GO" id="GO:0044781">
    <property type="term" value="P:bacterial-type flagellum organization"/>
    <property type="evidence" value="ECO:0007669"/>
    <property type="project" value="UniProtKB-KW"/>
</dbReference>
<dbReference type="InterPro" id="IPR005648">
    <property type="entry name" value="FlgD"/>
</dbReference>
<organism evidence="3 4">
    <name type="scientific">Calorimonas adulescens</name>
    <dbReference type="NCBI Taxonomy" id="2606906"/>
    <lineage>
        <taxon>Bacteria</taxon>
        <taxon>Bacillati</taxon>
        <taxon>Bacillota</taxon>
        <taxon>Clostridia</taxon>
        <taxon>Thermoanaerobacterales</taxon>
        <taxon>Thermoanaerobacteraceae</taxon>
        <taxon>Calorimonas</taxon>
    </lineage>
</organism>
<keyword evidence="3" id="KW-0966">Cell projection</keyword>
<comment type="similarity">
    <text evidence="1">Belongs to the FlgD family.</text>
</comment>
<evidence type="ECO:0000313" key="3">
    <source>
        <dbReference type="EMBL" id="TZE83629.1"/>
    </source>
</evidence>
<name>A0A5D8QHA2_9THEO</name>
<gene>
    <name evidence="3" type="ORF">FWJ32_00240</name>
</gene>
<keyword evidence="3" id="KW-0969">Cilium</keyword>
<dbReference type="Pfam" id="PF03963">
    <property type="entry name" value="FlgD"/>
    <property type="match status" value="1"/>
</dbReference>
<keyword evidence="3" id="KW-0282">Flagellum</keyword>
<dbReference type="Proteomes" id="UP000322976">
    <property type="component" value="Unassembled WGS sequence"/>
</dbReference>
<dbReference type="AlphaFoldDB" id="A0A5D8QHA2"/>
<sequence>MNVENFLVEPTKDVKSNDTLDKEAFLNLLITQLKNQDPLQPMDDQEFIAQIAQFSTLESVQNVYSGVNQLKAIDLIGKSISANSSSGDDTISGIVQGIRVDKGNAYIIVNGIDIPIDNVITVAPSE</sequence>
<accession>A0A5D8QHA2</accession>
<evidence type="ECO:0000256" key="2">
    <source>
        <dbReference type="ARBA" id="ARBA00022795"/>
    </source>
</evidence>
<evidence type="ECO:0000313" key="4">
    <source>
        <dbReference type="Proteomes" id="UP000322976"/>
    </source>
</evidence>
<keyword evidence="2" id="KW-1005">Bacterial flagellum biogenesis</keyword>
<evidence type="ECO:0000256" key="1">
    <source>
        <dbReference type="ARBA" id="ARBA00010577"/>
    </source>
</evidence>
<dbReference type="EMBL" id="VTPS01000001">
    <property type="protein sequence ID" value="TZE83629.1"/>
    <property type="molecule type" value="Genomic_DNA"/>
</dbReference>
<keyword evidence="4" id="KW-1185">Reference proteome</keyword>
<proteinExistence type="inferred from homology"/>
<comment type="caution">
    <text evidence="3">The sequence shown here is derived from an EMBL/GenBank/DDBJ whole genome shotgun (WGS) entry which is preliminary data.</text>
</comment>
<protein>
    <submittedName>
        <fullName evidence="3">Flagellar hook capping protein</fullName>
    </submittedName>
</protein>
<reference evidence="3 4" key="1">
    <citation type="submission" date="2019-08" db="EMBL/GenBank/DDBJ databases">
        <title>Calorimonas adulescens gen. nov., sp. nov., an anaerobic thermophilic bacterium from Sakhalin hot spring.</title>
        <authorList>
            <person name="Khomyakova M.A."/>
            <person name="Merkel A.Y."/>
            <person name="Novikov A."/>
            <person name="Bonch-Osmolovskaya E.A."/>
            <person name="Slobodkin A.I."/>
        </authorList>
    </citation>
    <scope>NUCLEOTIDE SEQUENCE [LARGE SCALE GENOMIC DNA]</scope>
    <source>
        <strain evidence="3 4">A05MB</strain>
    </source>
</reference>